<keyword evidence="3" id="KW-1185">Reference proteome</keyword>
<feature type="non-terminal residue" evidence="2">
    <location>
        <position position="1"/>
    </location>
</feature>
<sequence>MGRTVRVYGLECCWTMPSIFGMRRWARPSVCVGWRQNESRGLTRATFAWVKNSASLQSAAIVFFLVFLRLFFVKGHENTPLKLTGISRSIMSESRDRLERQVDHAEVFARWRSEGILDEKEMSTNLLGSPISRATTTTTVQQRPTNLRRSFGSPISGGIGRNRFLYRSPVLSRENAVAGSSRRSRSRGRNSVLPIWYPRTPLRDITAVVRAIERTRARMKENKGPGSDISPAPSDERVLEASIFLVTPKATIGKVPKILRGITNQNVGGAETLTPQNKLLNSIDKVEKVVMEELQKLKRTSSAKKAEREKRVRTLMSFR</sequence>
<reference evidence="2 3" key="1">
    <citation type="journal article" date="2021" name="Hortic Res">
        <title>The domestication of Cucurbita argyrosperma as revealed by the genome of its wild relative.</title>
        <authorList>
            <person name="Barrera-Redondo J."/>
            <person name="Sanchez-de la Vega G."/>
            <person name="Aguirre-Liguori J.A."/>
            <person name="Castellanos-Morales G."/>
            <person name="Gutierrez-Guerrero Y.T."/>
            <person name="Aguirre-Dugua X."/>
            <person name="Aguirre-Planter E."/>
            <person name="Tenaillon M.I."/>
            <person name="Lira-Saade R."/>
            <person name="Eguiarte L.E."/>
        </authorList>
    </citation>
    <scope>NUCLEOTIDE SEQUENCE [LARGE SCALE GENOMIC DNA]</scope>
    <source>
        <strain evidence="2">JBR-2021</strain>
    </source>
</reference>
<dbReference type="InterPro" id="IPR034590">
    <property type="entry name" value="POLYCHOME/GIG1"/>
</dbReference>
<protein>
    <submittedName>
        <fullName evidence="2">Protein POLYCHOME</fullName>
    </submittedName>
</protein>
<dbReference type="GO" id="GO:0051783">
    <property type="term" value="P:regulation of nuclear division"/>
    <property type="evidence" value="ECO:0007669"/>
    <property type="project" value="InterPro"/>
</dbReference>
<feature type="transmembrane region" description="Helical" evidence="1">
    <location>
        <begin position="54"/>
        <end position="72"/>
    </location>
</feature>
<keyword evidence="1" id="KW-0812">Transmembrane</keyword>
<gene>
    <name evidence="2" type="primary">PYM-2</name>
    <name evidence="2" type="ORF">SDJN03_03843</name>
</gene>
<name>A0AAV6NTQ1_9ROSI</name>
<dbReference type="Proteomes" id="UP000685013">
    <property type="component" value="Chromosome 3"/>
</dbReference>
<dbReference type="GO" id="GO:0005634">
    <property type="term" value="C:nucleus"/>
    <property type="evidence" value="ECO:0007669"/>
    <property type="project" value="InterPro"/>
</dbReference>
<comment type="caution">
    <text evidence="2">The sequence shown here is derived from an EMBL/GenBank/DDBJ whole genome shotgun (WGS) entry which is preliminary data.</text>
</comment>
<evidence type="ECO:0000256" key="1">
    <source>
        <dbReference type="SAM" id="Phobius"/>
    </source>
</evidence>
<dbReference type="EMBL" id="JAGKQH010000003">
    <property type="protein sequence ID" value="KAG6603234.1"/>
    <property type="molecule type" value="Genomic_DNA"/>
</dbReference>
<keyword evidence="1" id="KW-1133">Transmembrane helix</keyword>
<organism evidence="2 3">
    <name type="scientific">Cucurbita argyrosperma subsp. sororia</name>
    <dbReference type="NCBI Taxonomy" id="37648"/>
    <lineage>
        <taxon>Eukaryota</taxon>
        <taxon>Viridiplantae</taxon>
        <taxon>Streptophyta</taxon>
        <taxon>Embryophyta</taxon>
        <taxon>Tracheophyta</taxon>
        <taxon>Spermatophyta</taxon>
        <taxon>Magnoliopsida</taxon>
        <taxon>eudicotyledons</taxon>
        <taxon>Gunneridae</taxon>
        <taxon>Pentapetalae</taxon>
        <taxon>rosids</taxon>
        <taxon>fabids</taxon>
        <taxon>Cucurbitales</taxon>
        <taxon>Cucurbitaceae</taxon>
        <taxon>Cucurbiteae</taxon>
        <taxon>Cucurbita</taxon>
    </lineage>
</organism>
<evidence type="ECO:0000313" key="3">
    <source>
        <dbReference type="Proteomes" id="UP000685013"/>
    </source>
</evidence>
<dbReference type="PANTHER" id="PTHR35119">
    <property type="entry name" value="PROTEIN POLYCHOME"/>
    <property type="match status" value="1"/>
</dbReference>
<accession>A0AAV6NTQ1</accession>
<proteinExistence type="predicted"/>
<dbReference type="PANTHER" id="PTHR35119:SF1">
    <property type="entry name" value="PROTEIN POLYCHOME"/>
    <property type="match status" value="1"/>
</dbReference>
<dbReference type="AlphaFoldDB" id="A0AAV6NTQ1"/>
<evidence type="ECO:0000313" key="2">
    <source>
        <dbReference type="EMBL" id="KAG6603234.1"/>
    </source>
</evidence>
<keyword evidence="1" id="KW-0472">Membrane</keyword>